<evidence type="ECO:0000256" key="1">
    <source>
        <dbReference type="SAM" id="Phobius"/>
    </source>
</evidence>
<protein>
    <recommendedName>
        <fullName evidence="5">MtN19-like protein</fullName>
    </recommendedName>
</protein>
<accession>A0A835JGV6</accession>
<keyword evidence="1" id="KW-0472">Membrane</keyword>
<keyword evidence="2" id="KW-0732">Signal</keyword>
<feature type="transmembrane region" description="Helical" evidence="1">
    <location>
        <begin position="480"/>
        <end position="499"/>
    </location>
</feature>
<name>A0A835JGV6_9ROSI</name>
<dbReference type="Proteomes" id="UP000657918">
    <property type="component" value="Unassembled WGS sequence"/>
</dbReference>
<reference evidence="3 4" key="1">
    <citation type="submission" date="2020-10" db="EMBL/GenBank/DDBJ databases">
        <title>Plant Genome Project.</title>
        <authorList>
            <person name="Zhang R.-G."/>
        </authorList>
    </citation>
    <scope>NUCLEOTIDE SEQUENCE [LARGE SCALE GENOMIC DNA]</scope>
    <source>
        <strain evidence="3">FAFU-HL-1</strain>
        <tissue evidence="3">Leaf</tissue>
    </source>
</reference>
<keyword evidence="1" id="KW-1133">Transmembrane helix</keyword>
<dbReference type="Pfam" id="PF07712">
    <property type="entry name" value="SURNod19"/>
    <property type="match status" value="3"/>
</dbReference>
<feature type="transmembrane region" description="Helical" evidence="1">
    <location>
        <begin position="1337"/>
        <end position="1359"/>
    </location>
</feature>
<feature type="signal peptide" evidence="2">
    <location>
        <begin position="1"/>
        <end position="26"/>
    </location>
</feature>
<organism evidence="3 4">
    <name type="scientific">Salix dunnii</name>
    <dbReference type="NCBI Taxonomy" id="1413687"/>
    <lineage>
        <taxon>Eukaryota</taxon>
        <taxon>Viridiplantae</taxon>
        <taxon>Streptophyta</taxon>
        <taxon>Embryophyta</taxon>
        <taxon>Tracheophyta</taxon>
        <taxon>Spermatophyta</taxon>
        <taxon>Magnoliopsida</taxon>
        <taxon>eudicotyledons</taxon>
        <taxon>Gunneridae</taxon>
        <taxon>Pentapetalae</taxon>
        <taxon>rosids</taxon>
        <taxon>fabids</taxon>
        <taxon>Malpighiales</taxon>
        <taxon>Salicaceae</taxon>
        <taxon>Saliceae</taxon>
        <taxon>Salix</taxon>
    </lineage>
</organism>
<evidence type="ECO:0000313" key="4">
    <source>
        <dbReference type="Proteomes" id="UP000657918"/>
    </source>
</evidence>
<proteinExistence type="predicted"/>
<dbReference type="InterPro" id="IPR011692">
    <property type="entry name" value="Stress_up-reg_Nod19"/>
</dbReference>
<keyword evidence="1" id="KW-0812">Transmembrane</keyword>
<evidence type="ECO:0000256" key="2">
    <source>
        <dbReference type="SAM" id="SignalP"/>
    </source>
</evidence>
<feature type="chain" id="PRO_5032715882" description="MtN19-like protein" evidence="2">
    <location>
        <begin position="27"/>
        <end position="1372"/>
    </location>
</feature>
<comment type="caution">
    <text evidence="3">The sequence shown here is derived from an EMBL/GenBank/DDBJ whole genome shotgun (WGS) entry which is preliminary data.</text>
</comment>
<evidence type="ECO:0008006" key="5">
    <source>
        <dbReference type="Google" id="ProtNLM"/>
    </source>
</evidence>
<dbReference type="PANTHER" id="PTHR33390">
    <property type="entry name" value="STRESS UP-REGULATED NOD 19 PROTEIN"/>
    <property type="match status" value="1"/>
</dbReference>
<keyword evidence="4" id="KW-1185">Reference proteome</keyword>
<gene>
    <name evidence="3" type="ORF">SADUNF_Sadunf15G0096300</name>
</gene>
<evidence type="ECO:0000313" key="3">
    <source>
        <dbReference type="EMBL" id="KAF9668129.1"/>
    </source>
</evidence>
<dbReference type="PANTHER" id="PTHR33390:SF10">
    <property type="entry name" value="STRESS UP-REGULATED NOD 19 PROTEIN"/>
    <property type="match status" value="1"/>
</dbReference>
<sequence length="1372" mass="151009">MAHRSRRGLLSLAMLILAFDVSGTLASPTIGNQVKSATFLSPEFVLGPGSVENRYYSNIDFPRGHVGIKSFHAEVIDDSGNPIALHETYLHHWVVAKYYQRRGMAENNDKHKFQLSDYKLARNGGICQGNVLGQHFGLGSETRKTDTHVPDPYAIEIGNPDEVPEGFEEQWLLNVHAIDTRGAVDRLGCTECRCDLYNITVDEYGQPLKPSYVGGLRCCYDQTQCKVQQGYGGARRSLYLRYTVEWVDWDCSIIPVKIFIFDVTDSGKRLNGSAGLGPENGCQVEYNVESCSSANAASDGCIDVKRTSLTMPVSGYVIYGVAHQHTGGTGSTLYGEDGRVICSSEPIYGTGKDVGDEAGYIVGMSTCYPEPGSVQIASGEKLLLESNYNSTQKHTGVMGLFYILVADRTPNPPNFLYSPVHIHKNIKVSTPAVAIVALSGLAMAIAVGLLSRMKKGREEGYQPIMAYLQILKLTGNMVHSFRACLLLFAIIIMASNVSYTRASVKSGNKIKSATFLSPKFVLGPGSVENRFYRNVDFPKGHIGIKNFKAEVIDDTGNPVPLHETYLHHWLVSRYYQRLDVVETNHEQKFKESDHISARNSGICQNGILDQYFGLGSETRKTASHIPDPYAIEIGNPDEIPVGYEERWLLNVHAIDTRGAEDRLGCTECRCDLYNITVSEWGRPLRPDYKGGLLCCYDHTQCKVKQGFQGTRRSLYLRYTMEWVEWDSDIIPVKIFIFDVTDTGKRLNGSTGYGPENGCQVEYEIKPCSSSDTAVNECVDVKRTNLTMPTAGYLIYGVAHQHTGGIGSTLYGKDGRVICNSLPTYGEGKEAGNEAGYIVGMSTCYPEPGSIQITAGEKLVLESNYRRDQKHTGVMGLFYILIADRTPNRTSLLQAPINLHVNMKGSTYAAAIIALFGMAIAVAQQEVVADLSSSHQACPHASRQQKLTAAARSLSHVLSMLAFDVSCTQALLENGNKIKSRTFLSPEFIMGPGSVESKTYYDIDFPRGHIALKSFNAEVVDQAGNPVPLFETYFHHWLVGKYYEHRPSERNFSRNSGLCQGQILGQYFGLGSETRKTATHIPDPFGIEIGNPAEIPEGYQEKWYLDVHAIETRGVEDRLGCIECRCDLYNVTNDEDGNPIKPDYKGGLQCCYVETRCKVSQGFQGGKRSLSLRYTVKWIDWDSSAIPVEIFTLDVTDTGKRLHGSTGISPENGCQVEYAVESCNATNAAGNGCIDIKRNNLTMPTSGYVIYAVAHQHVGGIGSTLYGQDGNIICTSIPIYGNGNEAGNEDGYIVGMSTCYPEPGSVKITAGENLTLESNYNSTNNHTGMHESIKVTTYAWSIVVFIGLAVTIAVAVHSWLKKRREGGYKPVPK</sequence>
<dbReference type="OrthoDB" id="1923469at2759"/>
<feature type="transmembrane region" description="Helical" evidence="1">
    <location>
        <begin position="432"/>
        <end position="450"/>
    </location>
</feature>
<dbReference type="EMBL" id="JADGMS010000015">
    <property type="protein sequence ID" value="KAF9668129.1"/>
    <property type="molecule type" value="Genomic_DNA"/>
</dbReference>